<protein>
    <submittedName>
        <fullName evidence="1">DUF952 domain-containing protein</fullName>
    </submittedName>
</protein>
<reference evidence="1" key="1">
    <citation type="submission" date="2018-01" db="EMBL/GenBank/DDBJ databases">
        <authorList>
            <consortium name="Urmite Genomes"/>
        </authorList>
    </citation>
    <scope>NUCLEOTIDE SEQUENCE [LARGE SCALE GENOMIC DNA]</scope>
    <source>
        <strain evidence="1">AFP003</strain>
    </source>
</reference>
<dbReference type="InterPro" id="IPR009297">
    <property type="entry name" value="DUF952"/>
</dbReference>
<dbReference type="SUPFAM" id="SSF56399">
    <property type="entry name" value="ADP-ribosylation"/>
    <property type="match status" value="1"/>
</dbReference>
<dbReference type="EMBL" id="FXEG02000002">
    <property type="protein sequence ID" value="SOX53254.1"/>
    <property type="molecule type" value="Genomic_DNA"/>
</dbReference>
<proteinExistence type="predicted"/>
<name>A0A2K4Y914_9MYCO</name>
<comment type="caution">
    <text evidence="1">The sequence shown here is derived from an EMBL/GenBank/DDBJ whole genome shotgun (WGS) entry which is preliminary data.</text>
</comment>
<feature type="non-terminal residue" evidence="1">
    <location>
        <position position="1"/>
    </location>
</feature>
<evidence type="ECO:0000313" key="1">
    <source>
        <dbReference type="EMBL" id="SOX53254.1"/>
    </source>
</evidence>
<gene>
    <name evidence="1" type="ORF">MAAFP003_1924</name>
</gene>
<keyword evidence="2" id="KW-1185">Reference proteome</keyword>
<accession>A0A2K4Y914</accession>
<dbReference type="PANTHER" id="PTHR34129">
    <property type="entry name" value="BLR1139 PROTEIN"/>
    <property type="match status" value="1"/>
</dbReference>
<dbReference type="Pfam" id="PF06108">
    <property type="entry name" value="DUF952"/>
    <property type="match status" value="1"/>
</dbReference>
<dbReference type="Proteomes" id="UP000236318">
    <property type="component" value="Unassembled WGS sequence"/>
</dbReference>
<dbReference type="Gene3D" id="3.20.170.20">
    <property type="entry name" value="Protein of unknown function DUF952"/>
    <property type="match status" value="1"/>
</dbReference>
<dbReference type="AlphaFoldDB" id="A0A2K4Y914"/>
<evidence type="ECO:0000313" key="2">
    <source>
        <dbReference type="Proteomes" id="UP000236318"/>
    </source>
</evidence>
<dbReference type="PANTHER" id="PTHR34129:SF1">
    <property type="entry name" value="DUF952 DOMAIN-CONTAINING PROTEIN"/>
    <property type="match status" value="1"/>
</dbReference>
<organism evidence="1 2">
    <name type="scientific">Mycobacterium ahvazicum</name>
    <dbReference type="NCBI Taxonomy" id="1964395"/>
    <lineage>
        <taxon>Bacteria</taxon>
        <taxon>Bacillati</taxon>
        <taxon>Actinomycetota</taxon>
        <taxon>Actinomycetes</taxon>
        <taxon>Mycobacteriales</taxon>
        <taxon>Mycobacteriaceae</taxon>
        <taxon>Mycobacterium</taxon>
        <taxon>Mycobacterium simiae complex</taxon>
    </lineage>
</organism>
<sequence>VTFGPDLLVHLCGADEWSDARSRGEIRPDTAAGAEFIHLSAPAQVHLPANRLFRGRQDLVLLHIDPALLDAPVRWEPGVPTDPEAMLFPHLYGPLPIAAVTSVTAYSPGDDGIFPPIAGPQDPSEGSR</sequence>